<keyword evidence="3" id="KW-0862">Zinc</keyword>
<dbReference type="Gene3D" id="3.30.160.60">
    <property type="entry name" value="Classic Zinc Finger"/>
    <property type="match status" value="3"/>
</dbReference>
<feature type="compositionally biased region" description="Acidic residues" evidence="4">
    <location>
        <begin position="340"/>
        <end position="349"/>
    </location>
</feature>
<dbReference type="Gene3D" id="1.10.1410.40">
    <property type="match status" value="37"/>
</dbReference>
<dbReference type="Gene3D" id="3.30.460.10">
    <property type="entry name" value="Beta Polymerase, domain 2"/>
    <property type="match status" value="1"/>
</dbReference>
<dbReference type="GO" id="GO:0003727">
    <property type="term" value="F:single-stranded RNA binding"/>
    <property type="evidence" value="ECO:0007669"/>
    <property type="project" value="TreeGrafter"/>
</dbReference>
<feature type="domain" description="DZF" evidence="5">
    <location>
        <begin position="1770"/>
        <end position="2038"/>
    </location>
</feature>
<feature type="compositionally biased region" description="Low complexity" evidence="4">
    <location>
        <begin position="533"/>
        <end position="543"/>
    </location>
</feature>
<proteinExistence type="predicted"/>
<evidence type="ECO:0000256" key="1">
    <source>
        <dbReference type="ARBA" id="ARBA00022723"/>
    </source>
</evidence>
<keyword evidence="1" id="KW-0479">Metal-binding</keyword>
<dbReference type="InterPro" id="IPR049402">
    <property type="entry name" value="DZF_dom_C"/>
</dbReference>
<dbReference type="FunFam" id="1.10.1410.40:FF:000001">
    <property type="entry name" value="interleukin enhancer-binding factor 3 isoform X1"/>
    <property type="match status" value="2"/>
</dbReference>
<keyword evidence="7" id="KW-1185">Reference proteome</keyword>
<organism evidence="6 7">
    <name type="scientific">Mythimna separata</name>
    <name type="common">Oriental armyworm</name>
    <name type="synonym">Pseudaletia separata</name>
    <dbReference type="NCBI Taxonomy" id="271217"/>
    <lineage>
        <taxon>Eukaryota</taxon>
        <taxon>Metazoa</taxon>
        <taxon>Ecdysozoa</taxon>
        <taxon>Arthropoda</taxon>
        <taxon>Hexapoda</taxon>
        <taxon>Insecta</taxon>
        <taxon>Pterygota</taxon>
        <taxon>Neoptera</taxon>
        <taxon>Endopterygota</taxon>
        <taxon>Lepidoptera</taxon>
        <taxon>Glossata</taxon>
        <taxon>Ditrysia</taxon>
        <taxon>Noctuoidea</taxon>
        <taxon>Noctuidae</taxon>
        <taxon>Noctuinae</taxon>
        <taxon>Hadenini</taxon>
        <taxon>Mythimna</taxon>
    </lineage>
</organism>
<dbReference type="Proteomes" id="UP001231518">
    <property type="component" value="Chromosome 13"/>
</dbReference>
<dbReference type="SMART" id="SM00572">
    <property type="entry name" value="DZF"/>
    <property type="match status" value="2"/>
</dbReference>
<sequence>MMAANNYFGFTHGGTQYGAATASAAYGGQTGYAVAPAATAATYGTQRAAATGYDTAYQAAAATQAAHAHAHAAAAAASAYDASKSAYYQQAAAAYPAAAPPQPQPTYDATAAKPAYSTPATYAQSNSMYQGGARGGGGGAKAAYGGVYTATTAAASYPTQAYTATPAQPAKQPANRGNTAYDTALYNAATMYVAQQNKTGGGTSSWKNYNKTGVGAGQARRPKPPPKAQQLHYCDVCRISCAGPQTYKEHLEGQKHKKKEAAVKLAAAGAGLALGRGAGGGALRCELCDVTCTGADAYAAHVRGIKHQKVVKLHTMLGKPIPSTEPTKIGQGEKDKDGDDKDEDADNEPEVQPVGQDYIEEIRGDDGKALSFNCKLCDCKFNDPNAKEMHMKGRRHRLQYKKKVQPDLEVKVKPSMHQRKLAEAKAQRMMVRDEMWARRRMHDGMEEEERMYWEGGMEPWWGRGPVPPPMHHHHHGMGMPYGPVGRRPETSDDRHVLAKHAEIYPPDAQLQDIQRAVSHTERALKSLSDALAEQAKPKGAGKAAKADDQKDKPEGKEDGRDNQLFSFVMEGEAGGAAGTEAVPARALKGVMRVGLLAKGLLLKGDRDVRLVVLCHDRPTVTLLKRVAIDLPMHLAKVKGGAEEPKYKVELLPAEGAVSVSDGSVSVLVSLTSAVMREPADGGDIKRDDKDVLPRQKCLDALAALRHAKWFQARAATLQSCVIIIRIMRDLCRRIPNWTPLNPYAMELLVAGVMQSGGAALSPGEALRRVMEAVAGGLLLEHGPGLRDPCEKELGVRTHSFTQAMELLVAGVMQSGGAALSPGEALRRVMEAVAGGLLLEHGPGLRDPCEKELGVRTHSFTQAMELLVAGVMQSGGAALSPGEALRRVMEAVAGGLLLEHGPGLRDPCEKELGVRTHSFTQAMELLVAGVMQSGGAALSPGEALRRVMEAVAGGLLLEHGPGLRDPCEKELGVRTHSFTQAMELLVAGVMQSGGAALSPGEALRRVMEAVAGGLLLEHGPGLRDPCEKELGVRTHSFTQAMELLVAGVMQSGGAALSPGEALRRVMEAVAGGLLLEHGPGLRDPCEKELGVRTHSFTQAMELLVAGVMQSGGAALSPGEALRRVMEAVAGGLLLEHGPGLRDPCEKELGVRTHSFTQAMELLVAGVMQSGGAALSPGEALRRVMEAVAGGLLLEHGPGLRDPCEKELGVRTHSFTQAMELLVAGVMQSGGAALSPGEALRRVMEAVAGGLLLEHGPGLRDPCEKELGVRTHSFTQAMELLVAGVMQSGGAALSPGEALRRVMEAVAGGLLLEHGPGLRDPCEKELGVRTHSFTQAMELLVAGVMQSGGAALSPGEALRRVMEAVAGGLLLEHGPGLRDPCEKELGVRTHSFTQAMELLVAGVMQSGGAALSPGEALRRVMEAVAGGLLLEHGPGLRDPCEKELGVRTHSFTQAMELLVAGVMQSGGAALSPGEALRRVMEAVAGGLLLEHGPGLRDPCEKELGVRTHSFTQAMELLVAGVMQSGGAALSPGEALRRVMEAVAGGLLLEHGPGLRDPCEKELGVRTHSFTQAMELLVAGVMQSGGAALSPGEALRRVMEAVAGGLLLEHGPGLRDPCEKELGVRTHSFTQAMELLVAGVMQSGGAALSPGEALRRVMEAVAGGLLLEHGPGLRDPCEKELGVRTHSFTQAMELLVAGVMQSGGAALSPGEALRRVMEAVAGGLLLEHGPGLRDPCEKELGVRTHSFTQAMELLVAGVMQSGGAALSPGEALRRVMEAVAGGLLLEHGPGLRDPCEKELGVRTHSFTQAMELLVAGVMQSGGAALSPGEALRRVMEAVAGGLLLEHGPGLRDPCEKELGVRTHSFTQAMELLVAGVMQSGGAALSPGEALRRVMEAVAGGLLLEHGPGLRDPCEKELGVRTHSFTQAMELLVAGVMQSGGAALSPGEALRRVMEAVAGGLLLEHGPGLRDPCEKELGVRTHSFTQAMELLVAGVMQSGGAALSPGEALRRVMEAVAGGLLLEHGPGLRDPCEKELGVRTHSFTQAMELLVAGVMQSGGAALSPGEALRRVMEAVAGGLLLEHGPGLRDPCEKELGVRTHSFTQAMELLVAGVMQSGGAALSPGEALRRVMEAVAGGLLLEHGPGLRDPCEKELGVRTHSFTQAMELLVAGVMQSGGAALSPGEALRRVMEAVAGGLLLEHGPGLRDPCEKELGVRTHSFTQAMELLVAGVMQSGGAALSPGEALRRVMEAVAGGLLLEHGPGLRDPCEKELGVRTHSFTQAMELLVAGVMQSGGAALSPGEALRRVMEAVAGGLLLEHGPGLRDPCEKELGVRTHSFTQAMELLVAGVMQSGGAALSPGEALRRVMEAVAGGLLLEHGPGLRDPCEKELGVRTHSFTQAMELLVAGVMQSGGAALSPGEALRRVMEAVAGGLLLEHGPGLRDPCEKELGVRTHSFTQAMELLVAGVMQSGGAALSPGEALRRVMEAVAGGLLLEHGPGLRDPCEKELGVRTHSFTQAMELLVAGVMQSGGAALSPGEALRRVMEAVAGGLLLEHGPGLRDPCEKELGVRTHSFTQAMELLVAGVMQSGGAALSPGEALRRVMEAVAGGLLLEHGPGLRDPCEKELGVRTHSFTQAMELLVAGVMQSGGAALSPGEALRRVMEAVAGGLLLEHGPGLRDPCEKELGVRTHSFTQAMELLVAGVMQSGGAALSPGEALRRVMEAVAGGLLLEHGPGLRDPCEKELGVRTHSFTQAMELLVAGVMQSGGAALSPGEALRRVMEAVAGGLLLEHGPGLRDPCEKELGVRTHSFTQAMELLVAGVMQSGGAALSPGEALRRVMEAVAGGLLLEHGPGLRDPCEKELGVRTHSFTQAMELLVAGVMQSGGAALSPGEALRRVMEAVAGGLLLEHGPGLRDPCEKELGDALGNLPPQKREDLTASAQQFLRQIAFRQIHKVLDMEPLPKLKHTTGAWKFPRKRRRSNTDTETDTPNGEGKVVKTEEKMDASENQAKK</sequence>
<dbReference type="InterPro" id="IPR013087">
    <property type="entry name" value="Znf_C2H2_type"/>
</dbReference>
<dbReference type="PANTHER" id="PTHR45762">
    <property type="entry name" value="ZINC FINGER RNA-BINDING PROTEIN"/>
    <property type="match status" value="1"/>
</dbReference>
<feature type="region of interest" description="Disordered" evidence="4">
    <location>
        <begin position="533"/>
        <end position="562"/>
    </location>
</feature>
<evidence type="ECO:0000256" key="4">
    <source>
        <dbReference type="SAM" id="MobiDB-lite"/>
    </source>
</evidence>
<feature type="domain" description="DZF" evidence="5">
    <location>
        <begin position="2360"/>
        <end position="2628"/>
    </location>
</feature>
<dbReference type="InterPro" id="IPR003604">
    <property type="entry name" value="Matrin/U1-like-C_Znf_C2H2"/>
</dbReference>
<dbReference type="PROSITE" id="PS51703">
    <property type="entry name" value="DZF"/>
    <property type="match status" value="8"/>
</dbReference>
<reference evidence="6" key="1">
    <citation type="submission" date="2023-03" db="EMBL/GenBank/DDBJ databases">
        <title>Chromosome-level genomes of two armyworms, Mythimna separata and Mythimna loreyi, provide insights into the biosynthesis and reception of sex pheromones.</title>
        <authorList>
            <person name="Zhao H."/>
        </authorList>
    </citation>
    <scope>NUCLEOTIDE SEQUENCE</scope>
    <source>
        <strain evidence="6">BeijingLab</strain>
        <tissue evidence="6">Pupa</tissue>
    </source>
</reference>
<evidence type="ECO:0000256" key="2">
    <source>
        <dbReference type="ARBA" id="ARBA00022771"/>
    </source>
</evidence>
<dbReference type="GO" id="GO:0008270">
    <property type="term" value="F:zinc ion binding"/>
    <property type="evidence" value="ECO:0007669"/>
    <property type="project" value="UniProtKB-KW"/>
</dbReference>
<dbReference type="InterPro" id="IPR006561">
    <property type="entry name" value="DZF_dom"/>
</dbReference>
<dbReference type="InterPro" id="IPR049401">
    <property type="entry name" value="DZF_dom_N"/>
</dbReference>
<dbReference type="PROSITE" id="PS00028">
    <property type="entry name" value="ZINC_FINGER_C2H2_1"/>
    <property type="match status" value="1"/>
</dbReference>
<feature type="compositionally biased region" description="Basic and acidic residues" evidence="4">
    <location>
        <begin position="544"/>
        <end position="561"/>
    </location>
</feature>
<feature type="region of interest" description="Disordered" evidence="4">
    <location>
        <begin position="2963"/>
        <end position="3007"/>
    </location>
</feature>
<keyword evidence="2" id="KW-0863">Zinc-finger</keyword>
<feature type="domain" description="DZF" evidence="5">
    <location>
        <begin position="1475"/>
        <end position="1743"/>
    </location>
</feature>
<dbReference type="Pfam" id="PF12171">
    <property type="entry name" value="zf-C2H2_jaz"/>
    <property type="match status" value="1"/>
</dbReference>
<dbReference type="InterPro" id="IPR022755">
    <property type="entry name" value="Znf_C2H2_jaz"/>
</dbReference>
<dbReference type="Pfam" id="PF20965">
    <property type="entry name" value="DZF_C"/>
    <property type="match status" value="2"/>
</dbReference>
<gene>
    <name evidence="6" type="ORF">PYW07_002989</name>
</gene>
<dbReference type="InterPro" id="IPR043519">
    <property type="entry name" value="NT_sf"/>
</dbReference>
<dbReference type="SMART" id="SM00451">
    <property type="entry name" value="ZnF_U1"/>
    <property type="match status" value="3"/>
</dbReference>
<dbReference type="SMART" id="SM00355">
    <property type="entry name" value="ZnF_C2H2"/>
    <property type="match status" value="3"/>
</dbReference>
<dbReference type="GO" id="GO:0003725">
    <property type="term" value="F:double-stranded RNA binding"/>
    <property type="evidence" value="ECO:0007669"/>
    <property type="project" value="TreeGrafter"/>
</dbReference>
<dbReference type="Pfam" id="PF07528">
    <property type="entry name" value="DZF_N"/>
    <property type="match status" value="1"/>
</dbReference>
<feature type="region of interest" description="Disordered" evidence="4">
    <location>
        <begin position="316"/>
        <end position="354"/>
    </location>
</feature>
<comment type="caution">
    <text evidence="6">The sequence shown here is derived from an EMBL/GenBank/DDBJ whole genome shotgun (WGS) entry which is preliminary data.</text>
</comment>
<feature type="compositionally biased region" description="Basic and acidic residues" evidence="4">
    <location>
        <begin position="2990"/>
        <end position="3007"/>
    </location>
</feature>
<protein>
    <recommendedName>
        <fullName evidence="5">DZF domain-containing protein</fullName>
    </recommendedName>
</protein>
<dbReference type="FunFam" id="3.30.160.60:FF:000210">
    <property type="entry name" value="Zinc finger RNA-binding protein 2"/>
    <property type="match status" value="1"/>
</dbReference>
<dbReference type="PANTHER" id="PTHR45762:SF3">
    <property type="entry name" value="ZINC-FINGER PROTEIN AT 72D, ISOFORM B"/>
    <property type="match status" value="1"/>
</dbReference>
<dbReference type="InterPro" id="IPR036236">
    <property type="entry name" value="Znf_C2H2_sf"/>
</dbReference>
<feature type="domain" description="DZF" evidence="5">
    <location>
        <begin position="2714"/>
        <end position="2980"/>
    </location>
</feature>
<accession>A0AAD7YGX4</accession>
<evidence type="ECO:0000256" key="3">
    <source>
        <dbReference type="ARBA" id="ARBA00022833"/>
    </source>
</evidence>
<dbReference type="Pfam" id="PF12874">
    <property type="entry name" value="zf-met"/>
    <property type="match status" value="2"/>
</dbReference>
<dbReference type="SUPFAM" id="SSF57667">
    <property type="entry name" value="beta-beta-alpha zinc fingers"/>
    <property type="match status" value="3"/>
</dbReference>
<feature type="domain" description="DZF" evidence="5">
    <location>
        <begin position="2065"/>
        <end position="2333"/>
    </location>
</feature>
<feature type="domain" description="DZF" evidence="5">
    <location>
        <begin position="885"/>
        <end position="1153"/>
    </location>
</feature>
<dbReference type="FunFam" id="3.30.160.60:FF:002080">
    <property type="entry name" value="Zinc finger RNA-binding protein"/>
    <property type="match status" value="1"/>
</dbReference>
<dbReference type="EMBL" id="JARGEI010000019">
    <property type="protein sequence ID" value="KAJ8714764.1"/>
    <property type="molecule type" value="Genomic_DNA"/>
</dbReference>
<evidence type="ECO:0000259" key="5">
    <source>
        <dbReference type="PROSITE" id="PS51703"/>
    </source>
</evidence>
<evidence type="ECO:0000313" key="7">
    <source>
        <dbReference type="Proteomes" id="UP001231518"/>
    </source>
</evidence>
<feature type="domain" description="DZF" evidence="5">
    <location>
        <begin position="463"/>
        <end position="858"/>
    </location>
</feature>
<feature type="domain" description="DZF" evidence="5">
    <location>
        <begin position="1180"/>
        <end position="1448"/>
    </location>
</feature>
<name>A0AAD7YGX4_MYTSE</name>
<evidence type="ECO:0000313" key="6">
    <source>
        <dbReference type="EMBL" id="KAJ8714764.1"/>
    </source>
</evidence>
<dbReference type="GO" id="GO:0071011">
    <property type="term" value="C:precatalytic spliceosome"/>
    <property type="evidence" value="ECO:0007669"/>
    <property type="project" value="TreeGrafter"/>
</dbReference>